<dbReference type="GO" id="GO:0032259">
    <property type="term" value="P:methylation"/>
    <property type="evidence" value="ECO:0007669"/>
    <property type="project" value="UniProtKB-KW"/>
</dbReference>
<protein>
    <submittedName>
        <fullName evidence="2">FkbM family methyltransferase</fullName>
    </submittedName>
</protein>
<evidence type="ECO:0000259" key="1">
    <source>
        <dbReference type="Pfam" id="PF05050"/>
    </source>
</evidence>
<dbReference type="OrthoDB" id="5679686at2"/>
<keyword evidence="2" id="KW-0489">Methyltransferase</keyword>
<dbReference type="GeneID" id="94363822"/>
<name>A0A2U2CFP7_9RHOB</name>
<dbReference type="Pfam" id="PF05050">
    <property type="entry name" value="Methyltransf_21"/>
    <property type="match status" value="1"/>
</dbReference>
<organism evidence="2 3">
    <name type="scientific">Pararhodobacter marinus</name>
    <dbReference type="NCBI Taxonomy" id="2184063"/>
    <lineage>
        <taxon>Bacteria</taxon>
        <taxon>Pseudomonadati</taxon>
        <taxon>Pseudomonadota</taxon>
        <taxon>Alphaproteobacteria</taxon>
        <taxon>Rhodobacterales</taxon>
        <taxon>Paracoccaceae</taxon>
        <taxon>Pararhodobacter</taxon>
    </lineage>
</organism>
<evidence type="ECO:0000313" key="2">
    <source>
        <dbReference type="EMBL" id="PWE30723.1"/>
    </source>
</evidence>
<keyword evidence="3" id="KW-1185">Reference proteome</keyword>
<reference evidence="2 3" key="1">
    <citation type="submission" date="2018-05" db="EMBL/GenBank/DDBJ databases">
        <title>Pararhodobacter marina sp. nov., isolated from deep-sea water of the Indian Ocean.</title>
        <authorList>
            <person name="Lai Q.Sr."/>
            <person name="Liu X."/>
            <person name="Shao Z."/>
        </authorList>
    </citation>
    <scope>NUCLEOTIDE SEQUENCE [LARGE SCALE GENOMIC DNA]</scope>
    <source>
        <strain evidence="2 3">CIC4N-9</strain>
    </source>
</reference>
<dbReference type="SUPFAM" id="SSF53335">
    <property type="entry name" value="S-adenosyl-L-methionine-dependent methyltransferases"/>
    <property type="match status" value="1"/>
</dbReference>
<keyword evidence="2" id="KW-0808">Transferase</keyword>
<dbReference type="PANTHER" id="PTHR34203:SF15">
    <property type="entry name" value="SLL1173 PROTEIN"/>
    <property type="match status" value="1"/>
</dbReference>
<dbReference type="Gene3D" id="3.40.50.150">
    <property type="entry name" value="Vaccinia Virus protein VP39"/>
    <property type="match status" value="1"/>
</dbReference>
<dbReference type="RefSeq" id="WP_109531799.1">
    <property type="nucleotide sequence ID" value="NZ_QEYD01000002.1"/>
</dbReference>
<evidence type="ECO:0000313" key="3">
    <source>
        <dbReference type="Proteomes" id="UP000244940"/>
    </source>
</evidence>
<dbReference type="EMBL" id="QEYD01000002">
    <property type="protein sequence ID" value="PWE30723.1"/>
    <property type="molecule type" value="Genomic_DNA"/>
</dbReference>
<dbReference type="GO" id="GO:0008168">
    <property type="term" value="F:methyltransferase activity"/>
    <property type="evidence" value="ECO:0007669"/>
    <property type="project" value="UniProtKB-KW"/>
</dbReference>
<dbReference type="PANTHER" id="PTHR34203">
    <property type="entry name" value="METHYLTRANSFERASE, FKBM FAMILY PROTEIN"/>
    <property type="match status" value="1"/>
</dbReference>
<accession>A0A2U2CFP7</accession>
<dbReference type="Proteomes" id="UP000244940">
    <property type="component" value="Unassembled WGS sequence"/>
</dbReference>
<dbReference type="AlphaFoldDB" id="A0A2U2CFP7"/>
<comment type="caution">
    <text evidence="2">The sequence shown here is derived from an EMBL/GenBank/DDBJ whole genome shotgun (WGS) entry which is preliminary data.</text>
</comment>
<dbReference type="NCBIfam" id="TIGR01444">
    <property type="entry name" value="fkbM_fam"/>
    <property type="match status" value="1"/>
</dbReference>
<feature type="domain" description="Methyltransferase FkbM" evidence="1">
    <location>
        <begin position="88"/>
        <end position="227"/>
    </location>
</feature>
<dbReference type="InterPro" id="IPR006342">
    <property type="entry name" value="FkbM_mtfrase"/>
</dbReference>
<sequence length="268" mass="29281">MTSWFDHTAERPRAQPMAGRLAAWRAGAPLSLPPMETVHATVRGRPVVFCLTMQDDPIQGAHRKGRFYEGADLTRVIGHVAPGGTVLDIGANVGNHTLFFAMFTGAARVIPVEPNPLALEPLVGNVLANRLQGLVDLSYLGFGLGAEDSAGWGMKEHDRNLGATKMFAGKGDLIVRRGDGVFPDLRPDLVKIDVEGMEMEVLAGLEALIARARPVIMIEVREDRDDDFMHWAGTRDYRVDLLSAETKHTNYLLQPGGATVRPVPVREE</sequence>
<dbReference type="InterPro" id="IPR029063">
    <property type="entry name" value="SAM-dependent_MTases_sf"/>
</dbReference>
<proteinExistence type="predicted"/>
<dbReference type="InterPro" id="IPR052514">
    <property type="entry name" value="SAM-dependent_MTase"/>
</dbReference>
<gene>
    <name evidence="2" type="ORF">C4N9_02855</name>
</gene>